<dbReference type="InterPro" id="IPR011712">
    <property type="entry name" value="Sig_transdc_His_kin_sub3_dim/P"/>
</dbReference>
<evidence type="ECO:0000256" key="4">
    <source>
        <dbReference type="SAM" id="Phobius"/>
    </source>
</evidence>
<dbReference type="SUPFAM" id="SSF63829">
    <property type="entry name" value="Calcium-dependent phosphotriesterase"/>
    <property type="match status" value="2"/>
</dbReference>
<dbReference type="CDD" id="cd16917">
    <property type="entry name" value="HATPase_UhpB-NarQ-NarX-like"/>
    <property type="match status" value="1"/>
</dbReference>
<dbReference type="Proteomes" id="UP000450012">
    <property type="component" value="Unassembled WGS sequence"/>
</dbReference>
<accession>A0A7X4GPE1</accession>
<keyword evidence="4" id="KW-0812">Transmembrane</keyword>
<evidence type="ECO:0000256" key="3">
    <source>
        <dbReference type="ARBA" id="ARBA00023012"/>
    </source>
</evidence>
<dbReference type="GO" id="GO:0000155">
    <property type="term" value="F:phosphorelay sensor kinase activity"/>
    <property type="evidence" value="ECO:0007669"/>
    <property type="project" value="InterPro"/>
</dbReference>
<name>A0A7X4GPE1_9BURK</name>
<dbReference type="PANTHER" id="PTHR24421">
    <property type="entry name" value="NITRATE/NITRITE SENSOR PROTEIN NARX-RELATED"/>
    <property type="match status" value="1"/>
</dbReference>
<dbReference type="Pfam" id="PF07495">
    <property type="entry name" value="Y_Y_Y"/>
    <property type="match status" value="1"/>
</dbReference>
<dbReference type="InterPro" id="IPR036890">
    <property type="entry name" value="HATPase_C_sf"/>
</dbReference>
<dbReference type="RefSeq" id="WP_161013707.1">
    <property type="nucleotide sequence ID" value="NZ_WWCK01000003.1"/>
</dbReference>
<keyword evidence="9" id="KW-1185">Reference proteome</keyword>
<evidence type="ECO:0008006" key="10">
    <source>
        <dbReference type="Google" id="ProtNLM"/>
    </source>
</evidence>
<dbReference type="Gene3D" id="1.20.5.1930">
    <property type="match status" value="1"/>
</dbReference>
<feature type="domain" description="Two component regulator three Y" evidence="6">
    <location>
        <begin position="671"/>
        <end position="730"/>
    </location>
</feature>
<keyword evidence="3" id="KW-0902">Two-component regulatory system</keyword>
<keyword evidence="4" id="KW-1133">Transmembrane helix</keyword>
<feature type="transmembrane region" description="Helical" evidence="4">
    <location>
        <begin position="738"/>
        <end position="758"/>
    </location>
</feature>
<feature type="domain" description="Signal transduction histidine kinase subgroup 3 dimerisation and phosphoacceptor" evidence="7">
    <location>
        <begin position="777"/>
        <end position="841"/>
    </location>
</feature>
<dbReference type="InterPro" id="IPR011123">
    <property type="entry name" value="Y_Y_Y"/>
</dbReference>
<keyword evidence="1" id="KW-0808">Transferase</keyword>
<dbReference type="PANTHER" id="PTHR24421:SF62">
    <property type="entry name" value="SENSORY TRANSDUCTION HISTIDINE KINASE"/>
    <property type="match status" value="1"/>
</dbReference>
<dbReference type="InterPro" id="IPR050482">
    <property type="entry name" value="Sensor_HK_TwoCompSys"/>
</dbReference>
<evidence type="ECO:0000313" key="8">
    <source>
        <dbReference type="EMBL" id="MYM67143.1"/>
    </source>
</evidence>
<dbReference type="GO" id="GO:0046983">
    <property type="term" value="F:protein dimerization activity"/>
    <property type="evidence" value="ECO:0007669"/>
    <property type="project" value="InterPro"/>
</dbReference>
<dbReference type="InterPro" id="IPR011110">
    <property type="entry name" value="Reg_prop"/>
</dbReference>
<evidence type="ECO:0000259" key="6">
    <source>
        <dbReference type="Pfam" id="PF07495"/>
    </source>
</evidence>
<gene>
    <name evidence="8" type="ORF">GTP45_09905</name>
</gene>
<proteinExistence type="predicted"/>
<dbReference type="Gene3D" id="2.60.40.10">
    <property type="entry name" value="Immunoglobulins"/>
    <property type="match status" value="1"/>
</dbReference>
<feature type="domain" description="Histidine kinase/HSP90-like ATPase" evidence="5">
    <location>
        <begin position="883"/>
        <end position="969"/>
    </location>
</feature>
<comment type="caution">
    <text evidence="8">The sequence shown here is derived from an EMBL/GenBank/DDBJ whole genome shotgun (WGS) entry which is preliminary data.</text>
</comment>
<dbReference type="Gene3D" id="3.30.565.10">
    <property type="entry name" value="Histidine kinase-like ATPase, C-terminal domain"/>
    <property type="match status" value="1"/>
</dbReference>
<evidence type="ECO:0000313" key="9">
    <source>
        <dbReference type="Proteomes" id="UP000450012"/>
    </source>
</evidence>
<dbReference type="InterPro" id="IPR003594">
    <property type="entry name" value="HATPase_dom"/>
</dbReference>
<dbReference type="Pfam" id="PF07730">
    <property type="entry name" value="HisKA_3"/>
    <property type="match status" value="1"/>
</dbReference>
<dbReference type="InterPro" id="IPR013783">
    <property type="entry name" value="Ig-like_fold"/>
</dbReference>
<dbReference type="InterPro" id="IPR015943">
    <property type="entry name" value="WD40/YVTN_repeat-like_dom_sf"/>
</dbReference>
<keyword evidence="2" id="KW-0418">Kinase</keyword>
<dbReference type="Pfam" id="PF02518">
    <property type="entry name" value="HATPase_c"/>
    <property type="match status" value="1"/>
</dbReference>
<dbReference type="SUPFAM" id="SSF55874">
    <property type="entry name" value="ATPase domain of HSP90 chaperone/DNA topoisomerase II/histidine kinase"/>
    <property type="match status" value="1"/>
</dbReference>
<protein>
    <recommendedName>
        <fullName evidence="10">Histidine kinase/HSP90-like ATPase domain-containing protein</fullName>
    </recommendedName>
</protein>
<dbReference type="AlphaFoldDB" id="A0A7X4GPE1"/>
<evidence type="ECO:0000256" key="1">
    <source>
        <dbReference type="ARBA" id="ARBA00022679"/>
    </source>
</evidence>
<keyword evidence="4" id="KW-0472">Membrane</keyword>
<dbReference type="GO" id="GO:0016020">
    <property type="term" value="C:membrane"/>
    <property type="evidence" value="ECO:0007669"/>
    <property type="project" value="InterPro"/>
</dbReference>
<dbReference type="EMBL" id="WWCK01000003">
    <property type="protein sequence ID" value="MYM67143.1"/>
    <property type="molecule type" value="Genomic_DNA"/>
</dbReference>
<organism evidence="8 9">
    <name type="scientific">Duganella rivi</name>
    <dbReference type="NCBI Taxonomy" id="2666083"/>
    <lineage>
        <taxon>Bacteria</taxon>
        <taxon>Pseudomonadati</taxon>
        <taxon>Pseudomonadota</taxon>
        <taxon>Betaproteobacteria</taxon>
        <taxon>Burkholderiales</taxon>
        <taxon>Oxalobacteraceae</taxon>
        <taxon>Telluria group</taxon>
        <taxon>Duganella</taxon>
    </lineage>
</organism>
<dbReference type="Pfam" id="PF07494">
    <property type="entry name" value="Reg_prop"/>
    <property type="match status" value="1"/>
</dbReference>
<sequence length="988" mass="108930">MLTPCLASALNPSTPLQDYHHTTWTAKDGVPTNIDSITQTRDGWLWMTSVSGLHRFDGVRFERYHLPGSEQPLRRRPASIRAMPNGDLLISYFLGGGLSLLHPDGTLEDLAKPGTGIEAFNALTYDDAGNIWLAAPSGMHHYSGGKWRLLGKEHGLPNGAVDDIRFDRQGNLWLLNTDSVFVYDRAADKFNPVLDVSGFTGLLPALDGRMWVISHESARLLPVPPATGQRPVIPMPGAYPNQPAMFDRDGNLWNSKCPIGLCLTANAAKRTSDRIDFSAASSRLNQPWQMSSLSVNLILEDREGNIWVATKAGLERFRDTALTTVHVPGSYDMFSLNQDDAGQVWVVDAANDTAWKVSANSPPVADRTQRYHVSANDRNGGLLLATDAEIERRYKGTVEKIPLPAPKGPNGKPIRMVVWGMQDNGTVLWMMSPHTGLLGWVGDRWLPRTAFKLPPRFVIGTPDNTGGSWLALIDGTIVRYSEDRPQPSYSASTIGQPTAMFSREHVIAAGDRGMAVFKDNAFHQLRIDVPELLSNVSGMAITSNGDRWFNGARGLLHVRRADWLASAAQPSQPLRYKLFSLHDGYRGEATLGNRLPSMLADKDDRLWISGTGGLMSLDTRNIVRNPVAPVVFVSRISTLDGAGYAGKGKVTLPAGAHSFNIHYTAPSLRQPEKVRFQYRLDGEDNGWQDAGNSRSAFYTGMSPGLYRFHVRAANEDGVWSEKPATIEFEIPATFTQTWWFRAGCVLAAAALLYLIYLYRLRVVTARLEERMEVRLAERERIARTLHDTFLQSVQGVVLRLDAAVDTLPDDSAAHKSLSAVLHSARTSISEGRAQVHELRSADIDEVESRLRDVAALLANSYPGVQFALEVSGQRTALRATVVNDISEIASEALRNAYQHAHAERIDVQLDYAPQQFTLLVRDNGQGMAPAPAAGHWGLVGMRERAARIGAALEISSTQNEGSDVKMSLSARRAYADSHTPWWRRLFGK</sequence>
<evidence type="ECO:0000259" key="5">
    <source>
        <dbReference type="Pfam" id="PF02518"/>
    </source>
</evidence>
<dbReference type="Gene3D" id="2.130.10.10">
    <property type="entry name" value="YVTN repeat-like/Quinoprotein amine dehydrogenase"/>
    <property type="match status" value="2"/>
</dbReference>
<evidence type="ECO:0000259" key="7">
    <source>
        <dbReference type="Pfam" id="PF07730"/>
    </source>
</evidence>
<evidence type="ECO:0000256" key="2">
    <source>
        <dbReference type="ARBA" id="ARBA00022777"/>
    </source>
</evidence>
<reference evidence="8 9" key="1">
    <citation type="submission" date="2019-12" db="EMBL/GenBank/DDBJ databases">
        <title>Novel species isolated from a subtropical stream in China.</title>
        <authorList>
            <person name="Lu H."/>
        </authorList>
    </citation>
    <scope>NUCLEOTIDE SEQUENCE [LARGE SCALE GENOMIC DNA]</scope>
    <source>
        <strain evidence="8 9">FT55W</strain>
    </source>
</reference>